<dbReference type="EMBL" id="MU854061">
    <property type="protein sequence ID" value="KAK3933833.1"/>
    <property type="molecule type" value="Genomic_DNA"/>
</dbReference>
<evidence type="ECO:0000256" key="6">
    <source>
        <dbReference type="SAM" id="SignalP"/>
    </source>
</evidence>
<evidence type="ECO:0000256" key="1">
    <source>
        <dbReference type="ARBA" id="ARBA00022669"/>
    </source>
</evidence>
<gene>
    <name evidence="9" type="ORF">QBC46DRAFT_431049</name>
</gene>
<evidence type="ECO:0000256" key="2">
    <source>
        <dbReference type="ARBA" id="ARBA00023026"/>
    </source>
</evidence>
<dbReference type="SMART" id="SM00270">
    <property type="entry name" value="ChtBD1"/>
    <property type="match status" value="1"/>
</dbReference>
<keyword evidence="2" id="KW-0843">Virulence</keyword>
<feature type="chain" id="PRO_5043038453" description="Carbohydrate-binding module family 18 protein" evidence="6">
    <location>
        <begin position="20"/>
        <end position="399"/>
    </location>
</feature>
<protein>
    <recommendedName>
        <fullName evidence="11">Carbohydrate-binding module family 18 protein</fullName>
    </recommendedName>
</protein>
<sequence>MLVPVLVATILLGMQDVLASVEAKPCTAVVTAQPGDTCASIASAAGITVTQFLNGNPNVTICSGLVVGRQYCVDPTLSGTPATMSGRGIAATTTTSSSSPTDSGALQVSKDGRCGGGLTCLGSTFGQCCSEHGWCGKTSDHCGAGCQAGFGLCGSAGIVPSSGPLDSSPTTSATGTVGTTVVGVSETVYVTVTQTVRTTVAVRTTSTVFTSPVRETQTVQVTNTRTILTTIPVSVPVATSLVIQTSTTVAVVPQTSTILATATITMTTGQTQTRTVLATVTTILTRTNLIQVTSLAVVTQNSIIFTSSTITTIKTITITDALKCASYNARPTPRAEVHDPTLAFPPPIQQGRAPNSAKALLTNKPQQNTLNIQQLQPWNAQIADDCQNLSQGYWVCVGV</sequence>
<feature type="domain" description="LysM" evidence="8">
    <location>
        <begin position="28"/>
        <end position="73"/>
    </location>
</feature>
<name>A0AAN6MX18_9PEZI</name>
<evidence type="ECO:0000313" key="10">
    <source>
        <dbReference type="Proteomes" id="UP001303473"/>
    </source>
</evidence>
<dbReference type="PROSITE" id="PS50941">
    <property type="entry name" value="CHIT_BIND_I_2"/>
    <property type="match status" value="1"/>
</dbReference>
<dbReference type="Gene3D" id="3.10.350.10">
    <property type="entry name" value="LysM domain"/>
    <property type="match status" value="1"/>
</dbReference>
<evidence type="ECO:0000256" key="4">
    <source>
        <dbReference type="PROSITE-ProRule" id="PRU00261"/>
    </source>
</evidence>
<feature type="region of interest" description="Disordered" evidence="5">
    <location>
        <begin position="84"/>
        <end position="104"/>
    </location>
</feature>
<dbReference type="SUPFAM" id="SSF54106">
    <property type="entry name" value="LysM domain"/>
    <property type="match status" value="1"/>
</dbReference>
<evidence type="ECO:0008006" key="11">
    <source>
        <dbReference type="Google" id="ProtNLM"/>
    </source>
</evidence>
<dbReference type="PROSITE" id="PS51782">
    <property type="entry name" value="LYSM"/>
    <property type="match status" value="1"/>
</dbReference>
<dbReference type="InterPro" id="IPR036861">
    <property type="entry name" value="Endochitinase-like_sf"/>
</dbReference>
<dbReference type="PANTHER" id="PTHR34997:SF1">
    <property type="entry name" value="PEPTIDOGLYCAN-BINDING LYSIN DOMAIN"/>
    <property type="match status" value="1"/>
</dbReference>
<accession>A0AAN6MX18</accession>
<evidence type="ECO:0000256" key="3">
    <source>
        <dbReference type="ARBA" id="ARBA00044955"/>
    </source>
</evidence>
<keyword evidence="4" id="KW-1015">Disulfide bond</keyword>
<dbReference type="AlphaFoldDB" id="A0AAN6MX18"/>
<proteinExistence type="inferred from homology"/>
<dbReference type="InterPro" id="IPR036779">
    <property type="entry name" value="LysM_dom_sf"/>
</dbReference>
<comment type="similarity">
    <text evidence="3">Belongs to the secreted LysM effector family.</text>
</comment>
<dbReference type="CDD" id="cd11618">
    <property type="entry name" value="ChtBD1_1"/>
    <property type="match status" value="1"/>
</dbReference>
<dbReference type="PANTHER" id="PTHR34997">
    <property type="entry name" value="AM15"/>
    <property type="match status" value="1"/>
</dbReference>
<keyword evidence="1 4" id="KW-0147">Chitin-binding</keyword>
<keyword evidence="6" id="KW-0732">Signal</keyword>
<reference evidence="10" key="1">
    <citation type="journal article" date="2023" name="Mol. Phylogenet. Evol.">
        <title>Genome-scale phylogeny and comparative genomics of the fungal order Sordariales.</title>
        <authorList>
            <person name="Hensen N."/>
            <person name="Bonometti L."/>
            <person name="Westerberg I."/>
            <person name="Brannstrom I.O."/>
            <person name="Guillou S."/>
            <person name="Cros-Aarteil S."/>
            <person name="Calhoun S."/>
            <person name="Haridas S."/>
            <person name="Kuo A."/>
            <person name="Mondo S."/>
            <person name="Pangilinan J."/>
            <person name="Riley R."/>
            <person name="LaButti K."/>
            <person name="Andreopoulos B."/>
            <person name="Lipzen A."/>
            <person name="Chen C."/>
            <person name="Yan M."/>
            <person name="Daum C."/>
            <person name="Ng V."/>
            <person name="Clum A."/>
            <person name="Steindorff A."/>
            <person name="Ohm R.A."/>
            <person name="Martin F."/>
            <person name="Silar P."/>
            <person name="Natvig D.O."/>
            <person name="Lalanne C."/>
            <person name="Gautier V."/>
            <person name="Ament-Velasquez S.L."/>
            <person name="Kruys A."/>
            <person name="Hutchinson M.I."/>
            <person name="Powell A.J."/>
            <person name="Barry K."/>
            <person name="Miller A.N."/>
            <person name="Grigoriev I.V."/>
            <person name="Debuchy R."/>
            <person name="Gladieux P."/>
            <person name="Hiltunen Thoren M."/>
            <person name="Johannesson H."/>
        </authorList>
    </citation>
    <scope>NUCLEOTIDE SEQUENCE [LARGE SCALE GENOMIC DNA]</scope>
    <source>
        <strain evidence="10">CBS 340.73</strain>
    </source>
</reference>
<dbReference type="Proteomes" id="UP001303473">
    <property type="component" value="Unassembled WGS sequence"/>
</dbReference>
<dbReference type="SUPFAM" id="SSF57016">
    <property type="entry name" value="Plant lectins/antimicrobial peptides"/>
    <property type="match status" value="1"/>
</dbReference>
<feature type="domain" description="Chitin-binding type-1" evidence="7">
    <location>
        <begin position="111"/>
        <end position="155"/>
    </location>
</feature>
<dbReference type="Pfam" id="PF01476">
    <property type="entry name" value="LysM"/>
    <property type="match status" value="1"/>
</dbReference>
<evidence type="ECO:0000256" key="5">
    <source>
        <dbReference type="SAM" id="MobiDB-lite"/>
    </source>
</evidence>
<comment type="caution">
    <text evidence="9">The sequence shown here is derived from an EMBL/GenBank/DDBJ whole genome shotgun (WGS) entry which is preliminary data.</text>
</comment>
<evidence type="ECO:0000259" key="8">
    <source>
        <dbReference type="PROSITE" id="PS51782"/>
    </source>
</evidence>
<feature type="disulfide bond" evidence="4">
    <location>
        <begin position="128"/>
        <end position="142"/>
    </location>
</feature>
<dbReference type="SMART" id="SM00257">
    <property type="entry name" value="LysM"/>
    <property type="match status" value="1"/>
</dbReference>
<feature type="signal peptide" evidence="6">
    <location>
        <begin position="1"/>
        <end position="19"/>
    </location>
</feature>
<comment type="caution">
    <text evidence="4">Lacks conserved residue(s) required for the propagation of feature annotation.</text>
</comment>
<evidence type="ECO:0000313" key="9">
    <source>
        <dbReference type="EMBL" id="KAK3933833.1"/>
    </source>
</evidence>
<feature type="disulfide bond" evidence="4">
    <location>
        <begin position="114"/>
        <end position="129"/>
    </location>
</feature>
<dbReference type="CDD" id="cd00118">
    <property type="entry name" value="LysM"/>
    <property type="match status" value="1"/>
</dbReference>
<keyword evidence="10" id="KW-1185">Reference proteome</keyword>
<dbReference type="InterPro" id="IPR052210">
    <property type="entry name" value="LysM1-like"/>
</dbReference>
<organism evidence="9 10">
    <name type="scientific">Diplogelasinospora grovesii</name>
    <dbReference type="NCBI Taxonomy" id="303347"/>
    <lineage>
        <taxon>Eukaryota</taxon>
        <taxon>Fungi</taxon>
        <taxon>Dikarya</taxon>
        <taxon>Ascomycota</taxon>
        <taxon>Pezizomycotina</taxon>
        <taxon>Sordariomycetes</taxon>
        <taxon>Sordariomycetidae</taxon>
        <taxon>Sordariales</taxon>
        <taxon>Diplogelasinosporaceae</taxon>
        <taxon>Diplogelasinospora</taxon>
    </lineage>
</organism>
<dbReference type="Gene3D" id="3.30.60.10">
    <property type="entry name" value="Endochitinase-like"/>
    <property type="match status" value="1"/>
</dbReference>
<feature type="compositionally biased region" description="Low complexity" evidence="5">
    <location>
        <begin position="92"/>
        <end position="103"/>
    </location>
</feature>
<dbReference type="GO" id="GO:0008061">
    <property type="term" value="F:chitin binding"/>
    <property type="evidence" value="ECO:0007669"/>
    <property type="project" value="UniProtKB-UniRule"/>
</dbReference>
<dbReference type="InterPro" id="IPR001002">
    <property type="entry name" value="Chitin-bd_1"/>
</dbReference>
<evidence type="ECO:0000259" key="7">
    <source>
        <dbReference type="PROSITE" id="PS50941"/>
    </source>
</evidence>
<dbReference type="InterPro" id="IPR018392">
    <property type="entry name" value="LysM"/>
</dbReference>